<dbReference type="PROSITE" id="PS51000">
    <property type="entry name" value="HTH_DEOR_2"/>
    <property type="match status" value="1"/>
</dbReference>
<evidence type="ECO:0000313" key="8">
    <source>
        <dbReference type="Proteomes" id="UP000260943"/>
    </source>
</evidence>
<evidence type="ECO:0000256" key="3">
    <source>
        <dbReference type="ARBA" id="ARBA00023015"/>
    </source>
</evidence>
<dbReference type="InterPro" id="IPR050313">
    <property type="entry name" value="Carb_Metab_HTH_regulators"/>
</dbReference>
<dbReference type="PANTHER" id="PTHR30363:SF4">
    <property type="entry name" value="GLYCEROL-3-PHOSPHATE REGULON REPRESSOR"/>
    <property type="match status" value="1"/>
</dbReference>
<dbReference type="SMART" id="SM01134">
    <property type="entry name" value="DeoRC"/>
    <property type="match status" value="1"/>
</dbReference>
<dbReference type="Pfam" id="PF00455">
    <property type="entry name" value="DeoRC"/>
    <property type="match status" value="1"/>
</dbReference>
<dbReference type="Gene3D" id="1.10.10.10">
    <property type="entry name" value="Winged helix-like DNA-binding domain superfamily/Winged helix DNA-binding domain"/>
    <property type="match status" value="1"/>
</dbReference>
<evidence type="ECO:0000256" key="4">
    <source>
        <dbReference type="ARBA" id="ARBA00023163"/>
    </source>
</evidence>
<dbReference type="Proteomes" id="UP000260943">
    <property type="component" value="Unassembled WGS sequence"/>
</dbReference>
<proteinExistence type="predicted"/>
<evidence type="ECO:0000256" key="2">
    <source>
        <dbReference type="ARBA" id="ARBA00022491"/>
    </source>
</evidence>
<dbReference type="PANTHER" id="PTHR30363">
    <property type="entry name" value="HTH-TYPE TRANSCRIPTIONAL REGULATOR SRLR-RELATED"/>
    <property type="match status" value="1"/>
</dbReference>
<comment type="caution">
    <text evidence="7">The sequence shown here is derived from an EMBL/GenBank/DDBJ whole genome shotgun (WGS) entry which is preliminary data.</text>
</comment>
<dbReference type="SUPFAM" id="SSF46785">
    <property type="entry name" value="Winged helix' DNA-binding domain"/>
    <property type="match status" value="1"/>
</dbReference>
<dbReference type="InterPro" id="IPR014036">
    <property type="entry name" value="DeoR-like_C"/>
</dbReference>
<dbReference type="InterPro" id="IPR001034">
    <property type="entry name" value="DeoR_HTH"/>
</dbReference>
<dbReference type="SMART" id="SM00420">
    <property type="entry name" value="HTH_DEOR"/>
    <property type="match status" value="1"/>
</dbReference>
<evidence type="ECO:0000256" key="1">
    <source>
        <dbReference type="ARBA" id="ARBA00021390"/>
    </source>
</evidence>
<sequence>MLKVERHQALLELCAEHGSASVKEISDALGVSEMTVRRDLSELANMGKLVRVHGGARMPSSAHGTKLTHALTHVEKMQEHIDEKRAAARQAALIIQPGDTVFLGGGTSVEFMVDFLPDGPIRVITCSMPVFTALADRDNIELYLSGGIYRRRTNILRGLPGERALQSIVCDKAFIGATGIFHNEVFGTDTEVGSFLQTAFNRSTERYLVADSSKIGQRDFFSFYSIDDVDAIFIDSNITDEQYRQLSEHTRVICG</sequence>
<evidence type="ECO:0000256" key="5">
    <source>
        <dbReference type="ARBA" id="ARBA00024937"/>
    </source>
</evidence>
<accession>A0A3E4QQW8</accession>
<dbReference type="InterPro" id="IPR037171">
    <property type="entry name" value="NagB/RpiA_transferase-like"/>
</dbReference>
<dbReference type="InterPro" id="IPR036388">
    <property type="entry name" value="WH-like_DNA-bd_sf"/>
</dbReference>
<dbReference type="PRINTS" id="PR00037">
    <property type="entry name" value="HTHLACR"/>
</dbReference>
<dbReference type="RefSeq" id="WP_117679891.1">
    <property type="nucleotide sequence ID" value="NZ_CAJJKC010000004.1"/>
</dbReference>
<reference evidence="7 8" key="1">
    <citation type="submission" date="2018-08" db="EMBL/GenBank/DDBJ databases">
        <title>A genome reference for cultivated species of the human gut microbiota.</title>
        <authorList>
            <person name="Zou Y."/>
            <person name="Xue W."/>
            <person name="Luo G."/>
        </authorList>
    </citation>
    <scope>NUCLEOTIDE SEQUENCE [LARGE SCALE GENOMIC DNA]</scope>
    <source>
        <strain evidence="7 8">TF08-14</strain>
    </source>
</reference>
<keyword evidence="4" id="KW-0804">Transcription</keyword>
<dbReference type="Pfam" id="PF08220">
    <property type="entry name" value="HTH_DeoR"/>
    <property type="match status" value="1"/>
</dbReference>
<evidence type="ECO:0000313" key="7">
    <source>
        <dbReference type="EMBL" id="RGL09477.1"/>
    </source>
</evidence>
<keyword evidence="3" id="KW-0805">Transcription regulation</keyword>
<dbReference type="SUPFAM" id="SSF100950">
    <property type="entry name" value="NagB/RpiA/CoA transferase-like"/>
    <property type="match status" value="1"/>
</dbReference>
<dbReference type="EMBL" id="QSRJ01000009">
    <property type="protein sequence ID" value="RGL09477.1"/>
    <property type="molecule type" value="Genomic_DNA"/>
</dbReference>
<evidence type="ECO:0000259" key="6">
    <source>
        <dbReference type="PROSITE" id="PS51000"/>
    </source>
</evidence>
<dbReference type="GO" id="GO:0003700">
    <property type="term" value="F:DNA-binding transcription factor activity"/>
    <property type="evidence" value="ECO:0007669"/>
    <property type="project" value="InterPro"/>
</dbReference>
<dbReference type="AlphaFoldDB" id="A0A3E4QQW8"/>
<keyword evidence="2" id="KW-0678">Repressor</keyword>
<dbReference type="InterPro" id="IPR036390">
    <property type="entry name" value="WH_DNA-bd_sf"/>
</dbReference>
<dbReference type="Gene3D" id="3.40.50.1360">
    <property type="match status" value="1"/>
</dbReference>
<protein>
    <recommendedName>
        <fullName evidence="1">Lactose phosphotransferase system repressor</fullName>
    </recommendedName>
</protein>
<feature type="domain" description="HTH deoR-type" evidence="6">
    <location>
        <begin position="3"/>
        <end position="58"/>
    </location>
</feature>
<comment type="function">
    <text evidence="5">Repressor of the lactose catabolism operon. Galactose-6-phosphate is the inducer.</text>
</comment>
<organism evidence="7 8">
    <name type="scientific">Collinsella tanakaei</name>
    <dbReference type="NCBI Taxonomy" id="626935"/>
    <lineage>
        <taxon>Bacteria</taxon>
        <taxon>Bacillati</taxon>
        <taxon>Actinomycetota</taxon>
        <taxon>Coriobacteriia</taxon>
        <taxon>Coriobacteriales</taxon>
        <taxon>Coriobacteriaceae</taxon>
        <taxon>Collinsella</taxon>
    </lineage>
</organism>
<gene>
    <name evidence="7" type="ORF">DXC81_07690</name>
</gene>
<name>A0A3E4QQW8_9ACTN</name>